<protein>
    <submittedName>
        <fullName evidence="4">Flavodoxin family protein</fullName>
    </submittedName>
</protein>
<dbReference type="Gene3D" id="3.40.50.360">
    <property type="match status" value="1"/>
</dbReference>
<evidence type="ECO:0000256" key="2">
    <source>
        <dbReference type="ARBA" id="ARBA00022643"/>
    </source>
</evidence>
<dbReference type="EMBL" id="VUNQ01000016">
    <property type="protein sequence ID" value="MSU01550.1"/>
    <property type="molecule type" value="Genomic_DNA"/>
</dbReference>
<dbReference type="PANTHER" id="PTHR43278:SF2">
    <property type="entry name" value="IRON-SULFUR FLAVOPROTEIN"/>
    <property type="match status" value="1"/>
</dbReference>
<sequence>MEKLDYNILAIVGSNNPKSYTYKITKELLERIKKEKFNFSIEIIFLHDYDIKYCHGCMNCFNRGFCPLDQEDEFNIIKEKLHRSDIIIFSTPVYAHALPGIMKSFIDRISSSLHLLEYAGKLGFTVTTTEGNGQEVVSKYIRGLQSGLGIKNLDNFIFARLKNEFKSFIESSSSDFIKRVEDNYGYSNDLLEDSFIFFKKMFTGVHEDIELYQSLKNKYECNYWNQRWIQECDSFQEFARKNRKINVK</sequence>
<accession>A0A6N7Y0J2</accession>
<dbReference type="SUPFAM" id="SSF52218">
    <property type="entry name" value="Flavoproteins"/>
    <property type="match status" value="1"/>
</dbReference>
<evidence type="ECO:0000313" key="4">
    <source>
        <dbReference type="EMBL" id="MSU01550.1"/>
    </source>
</evidence>
<dbReference type="GO" id="GO:0016491">
    <property type="term" value="F:oxidoreductase activity"/>
    <property type="evidence" value="ECO:0007669"/>
    <property type="project" value="InterPro"/>
</dbReference>
<dbReference type="InterPro" id="IPR005025">
    <property type="entry name" value="FMN_Rdtase-like_dom"/>
</dbReference>
<dbReference type="RefSeq" id="WP_154439963.1">
    <property type="nucleotide sequence ID" value="NZ_VUNQ01000016.1"/>
</dbReference>
<dbReference type="PANTHER" id="PTHR43278">
    <property type="entry name" value="NAD(P)H-DEPENDENT FMN-CONTAINING OXIDOREDUCTASE YWQN-RELATED"/>
    <property type="match status" value="1"/>
</dbReference>
<organism evidence="4 5">
    <name type="scientific">Tissierella pigra</name>
    <dbReference type="NCBI Taxonomy" id="2607614"/>
    <lineage>
        <taxon>Bacteria</taxon>
        <taxon>Bacillati</taxon>
        <taxon>Bacillota</taxon>
        <taxon>Tissierellia</taxon>
        <taxon>Tissierellales</taxon>
        <taxon>Tissierellaceae</taxon>
        <taxon>Tissierella</taxon>
    </lineage>
</organism>
<feature type="domain" description="NADPH-dependent FMN reductase-like" evidence="3">
    <location>
        <begin position="7"/>
        <end position="140"/>
    </location>
</feature>
<comment type="caution">
    <text evidence="4">The sequence shown here is derived from an EMBL/GenBank/DDBJ whole genome shotgun (WGS) entry which is preliminary data.</text>
</comment>
<dbReference type="Pfam" id="PF03358">
    <property type="entry name" value="FMN_red"/>
    <property type="match status" value="1"/>
</dbReference>
<dbReference type="AlphaFoldDB" id="A0A6N7Y0J2"/>
<evidence type="ECO:0000259" key="3">
    <source>
        <dbReference type="Pfam" id="PF03358"/>
    </source>
</evidence>
<evidence type="ECO:0000256" key="1">
    <source>
        <dbReference type="ARBA" id="ARBA00022630"/>
    </source>
</evidence>
<evidence type="ECO:0000313" key="5">
    <source>
        <dbReference type="Proteomes" id="UP000469523"/>
    </source>
</evidence>
<keyword evidence="5" id="KW-1185">Reference proteome</keyword>
<keyword evidence="2" id="KW-0288">FMN</keyword>
<dbReference type="Proteomes" id="UP000469523">
    <property type="component" value="Unassembled WGS sequence"/>
</dbReference>
<keyword evidence="1" id="KW-0285">Flavoprotein</keyword>
<dbReference type="InterPro" id="IPR029039">
    <property type="entry name" value="Flavoprotein-like_sf"/>
</dbReference>
<gene>
    <name evidence="4" type="ORF">FYJ83_08740</name>
</gene>
<proteinExistence type="predicted"/>
<dbReference type="InterPro" id="IPR051796">
    <property type="entry name" value="ISF_SsuE-like"/>
</dbReference>
<name>A0A6N7Y0J2_9FIRM</name>
<reference evidence="4 5" key="1">
    <citation type="submission" date="2019-09" db="EMBL/GenBank/DDBJ databases">
        <title>In-depth cultivation of the pig gut microbiome towards novel bacterial diversity and tailored functional studies.</title>
        <authorList>
            <person name="Wylensek D."/>
            <person name="Hitch T.C.A."/>
            <person name="Clavel T."/>
        </authorList>
    </citation>
    <scope>NUCLEOTIDE SEQUENCE [LARGE SCALE GENOMIC DNA]</scope>
    <source>
        <strain evidence="4 5">WCA3-693-APC-4?</strain>
    </source>
</reference>